<dbReference type="Proteomes" id="UP001311799">
    <property type="component" value="Unassembled WGS sequence"/>
</dbReference>
<protein>
    <recommendedName>
        <fullName evidence="1">Symplekin C-terminal domain-containing protein</fullName>
    </recommendedName>
</protein>
<dbReference type="InterPro" id="IPR022075">
    <property type="entry name" value="Symplekin_C"/>
</dbReference>
<evidence type="ECO:0000313" key="3">
    <source>
        <dbReference type="Proteomes" id="UP001311799"/>
    </source>
</evidence>
<gene>
    <name evidence="2" type="ORF">RS030_91535</name>
</gene>
<dbReference type="InterPro" id="IPR021850">
    <property type="entry name" value="Symplekin/Pta1"/>
</dbReference>
<evidence type="ECO:0000313" key="2">
    <source>
        <dbReference type="EMBL" id="KAK6587571.1"/>
    </source>
</evidence>
<dbReference type="PANTHER" id="PTHR15245:SF20">
    <property type="entry name" value="SYMPLEKIN"/>
    <property type="match status" value="1"/>
</dbReference>
<proteinExistence type="predicted"/>
<feature type="domain" description="Symplekin C-terminal" evidence="1">
    <location>
        <begin position="1581"/>
        <end position="1776"/>
    </location>
</feature>
<dbReference type="EMBL" id="JAWDEY010000037">
    <property type="protein sequence ID" value="KAK6587571.1"/>
    <property type="molecule type" value="Genomic_DNA"/>
</dbReference>
<reference evidence="2 3" key="1">
    <citation type="submission" date="2023-10" db="EMBL/GenBank/DDBJ databases">
        <title>Comparative genomics analysis reveals potential genetic determinants of host preference in Cryptosporidium xiaoi.</title>
        <authorList>
            <person name="Xiao L."/>
            <person name="Li J."/>
        </authorList>
    </citation>
    <scope>NUCLEOTIDE SEQUENCE [LARGE SCALE GENOMIC DNA]</scope>
    <source>
        <strain evidence="2 3">52996</strain>
    </source>
</reference>
<dbReference type="Pfam" id="PF12295">
    <property type="entry name" value="Symplekin_C"/>
    <property type="match status" value="1"/>
</dbReference>
<dbReference type="PANTHER" id="PTHR15245">
    <property type="entry name" value="SYMPLEKIN-RELATED"/>
    <property type="match status" value="1"/>
</dbReference>
<evidence type="ECO:0000259" key="1">
    <source>
        <dbReference type="Pfam" id="PF12295"/>
    </source>
</evidence>
<keyword evidence="3" id="KW-1185">Reference proteome</keyword>
<accession>A0AAV9XSC3</accession>
<sequence>MEEDNFSVNNDVNGGLMSFFLQTALQRRINGLRLKSNGLLDNGNTNRDLGTCKTREIQVTRFLSPDSVKQLDEEYIKGVNISNEMLYDRFDSDYKKRINVIKCMEKIIKSDSVYTSVVVCHINSLTNDLNINVAKSVVDFIYNNIDTIIPNLILPYSIKNLGMEKDKLMYESSMPNGCIGDDFKSTTSDGYLVNSNKKSNEEEINNTKSNYWWDSKLSKELKLASNETLDSFFSLINFVSSIIETYGKGYYTFDDENNKYKNTMNDKSVKIEKKQKINYFQIDNDWKVEVLYRKALKLVYKILRICMLDTGLIENNIKYNTLGEIKNRVNSEYWDYPNNHDVNNNKKSENRVLTFSCLNGNYTYINNFNCLLPIEIFLCGNCIEIFERIVKIISISIDNSGKYLLYTIKENNYLLICYWIQFVSWITSNQNAYLSRFSSIIKHVSEELLSLDTNLLSNEGIVSKDKKPEREHIFSYDIQNDFKNVNKKKLEAVKFVFKEELLRILGSHNYNNIILFGEISNILNKLGKTGSLYELRREAVNKFKLNKIVVNNDGKHDLKDEKKREKDENDIDYPPIQIQKMRSKSTKHSYKRIKYDLENGFYRVSPQSVFESVSWLFSTNTYSNVIDMAINNFLNVKIPNNLLKVDNKDLPVKANGILANRNEQNSNLLLSSSNIPWTNKFSPLLNSDSSDKIEKALSNVDSNDKINSINDESVKSDEIDSFEFNYKFGNKDNGNLSVGNKLLDMLKFDKCKENTEDSKLMEINDINLSTFSLKEKLMNSICVSDYDGMLKNVNSMKSIIFSQIITSVLVTPVVDVTPEGVYTVSKSLNHNNQLMNVLKYSQLALNSWELLLKRIRNSEHRDKIDSNIESYGRDVHSVWCLFNYRMNNAFDILEYKYKILIRVILNKRIEEILKDHSKAKLSGTLIEILIKNLISETKEFLISIFMVSNIYNDEYLIGDPSEDYYLYLDGVLYHDNIDLCGIREITQEYAEDSNGGESGIRVKEISIILLLWVFNYILEKRVKIIHNLLFRFYYICSHQRGDSRPEFYYSNIFEWFCDNSSGLDTQRVNLENGSEIDSIFLISSLSINESESKNEWIINYNKLFNMCLNGFVECFSEYKMRSEIFLNQLKNLVLNGPIIPIEFLRLLYNEWIFQKNEHDKMGVNMEGNNQVSCNLEMSNNIKRDFAINILSSVLNLNYPIEHLRKISFYALIMVLVKNETLCNIQGSDSSFLNRICVFNDSMDDGTINSQVKSTDTEKNELMNSNLQSNVFVRQNFFVFLNELFFVENVIHNKKINIHESKKVNDSISEMFDISFVISGERGNDYRNTVLEGFIAENNNNWGNPNTFGEKWPIFISLILITKVIPNEIILSCIRVKEILGANNFIGIVACNLTKMLIFELNSKNDSRNFKSMEYIHSIFGFNISTSSESENRIDDKNEIEDAINYTKDIFANLSGLFKYYCLKYPCLINLVIYLCNEMDEQIKKTSDKNKLGYLNVVKELYIRLFEEIVCLFKIHYSDENGNSRVLMNEYRKIIDIYKKDVNKYKFIYNFILVILNNVNLTVNNRADIIDNIYEIFNSTRDINMVIPVIGHYDLNRIKELLPVLINKSNKSMIKECIKNILVDQNNLNSDRIISPSELLILLISYSYPNDSYNVDKKKTVDVIDSCFELTQQNQPLFESETIASVIGKFVQDNKSVFPRTLGRTLVLSILYIPSIRPFIATFVISSLIRNCSVWEDTLTWRGVKHCIQKLWSDYKTSIFPSLILLPQTEFKSVFNELIETNSDLRVDCLDIIKKTVSFCHVIFLFYSII</sequence>
<dbReference type="GO" id="GO:0005847">
    <property type="term" value="C:mRNA cleavage and polyadenylation specificity factor complex"/>
    <property type="evidence" value="ECO:0007669"/>
    <property type="project" value="TreeGrafter"/>
</dbReference>
<name>A0AAV9XSC3_9CRYT</name>
<comment type="caution">
    <text evidence="2">The sequence shown here is derived from an EMBL/GenBank/DDBJ whole genome shotgun (WGS) entry which is preliminary data.</text>
</comment>
<organism evidence="2 3">
    <name type="scientific">Cryptosporidium xiaoi</name>
    <dbReference type="NCBI Taxonomy" id="659607"/>
    <lineage>
        <taxon>Eukaryota</taxon>
        <taxon>Sar</taxon>
        <taxon>Alveolata</taxon>
        <taxon>Apicomplexa</taxon>
        <taxon>Conoidasida</taxon>
        <taxon>Coccidia</taxon>
        <taxon>Eucoccidiorida</taxon>
        <taxon>Eimeriorina</taxon>
        <taxon>Cryptosporidiidae</taxon>
        <taxon>Cryptosporidium</taxon>
    </lineage>
</organism>